<comment type="similarity">
    <text evidence="7">Belongs to the class-I aminoacyl-tRNA synthetase family.</text>
</comment>
<dbReference type="EMBL" id="BAABCE010000011">
    <property type="protein sequence ID" value="GAA3568767.1"/>
    <property type="molecule type" value="Genomic_DNA"/>
</dbReference>
<evidence type="ECO:0000256" key="5">
    <source>
        <dbReference type="ARBA" id="ARBA00023146"/>
    </source>
</evidence>
<dbReference type="SUPFAM" id="SSF52374">
    <property type="entry name" value="Nucleotidylyl transferase"/>
    <property type="match status" value="1"/>
</dbReference>
<keyword evidence="3 7" id="KW-0067">ATP-binding</keyword>
<dbReference type="PANTHER" id="PTHR45765:SF1">
    <property type="entry name" value="METHIONINE--TRNA LIGASE, CYTOPLASMIC"/>
    <property type="match status" value="1"/>
</dbReference>
<evidence type="ECO:0000259" key="8">
    <source>
        <dbReference type="Pfam" id="PF09334"/>
    </source>
</evidence>
<comment type="catalytic activity">
    <reaction evidence="6">
        <text>tRNA(Met) + L-methionine + ATP = L-methionyl-tRNA(Met) + AMP + diphosphate</text>
        <dbReference type="Rhea" id="RHEA:13481"/>
        <dbReference type="Rhea" id="RHEA-COMP:9667"/>
        <dbReference type="Rhea" id="RHEA-COMP:9698"/>
        <dbReference type="ChEBI" id="CHEBI:30616"/>
        <dbReference type="ChEBI" id="CHEBI:33019"/>
        <dbReference type="ChEBI" id="CHEBI:57844"/>
        <dbReference type="ChEBI" id="CHEBI:78442"/>
        <dbReference type="ChEBI" id="CHEBI:78530"/>
        <dbReference type="ChEBI" id="CHEBI:456215"/>
        <dbReference type="EC" id="6.1.1.10"/>
    </reaction>
</comment>
<dbReference type="Pfam" id="PF09334">
    <property type="entry name" value="tRNA-synt_1g"/>
    <property type="match status" value="1"/>
</dbReference>
<keyword evidence="4 7" id="KW-0648">Protein biosynthesis</keyword>
<dbReference type="InterPro" id="IPR023458">
    <property type="entry name" value="Met-tRNA_ligase_1"/>
</dbReference>
<evidence type="ECO:0000256" key="7">
    <source>
        <dbReference type="RuleBase" id="RU363039"/>
    </source>
</evidence>
<reference evidence="10" key="1">
    <citation type="journal article" date="2019" name="Int. J. Syst. Evol. Microbiol.">
        <title>The Global Catalogue of Microorganisms (GCM) 10K type strain sequencing project: providing services to taxonomists for standard genome sequencing and annotation.</title>
        <authorList>
            <consortium name="The Broad Institute Genomics Platform"/>
            <consortium name="The Broad Institute Genome Sequencing Center for Infectious Disease"/>
            <person name="Wu L."/>
            <person name="Ma J."/>
        </authorList>
    </citation>
    <scope>NUCLEOTIDE SEQUENCE [LARGE SCALE GENOMIC DNA]</scope>
    <source>
        <strain evidence="10">JCM 17656</strain>
    </source>
</reference>
<dbReference type="RefSeq" id="WP_346184185.1">
    <property type="nucleotide sequence ID" value="NZ_BAABCE010000011.1"/>
</dbReference>
<keyword evidence="10" id="KW-1185">Reference proteome</keyword>
<dbReference type="GO" id="GO:0016874">
    <property type="term" value="F:ligase activity"/>
    <property type="evidence" value="ECO:0007669"/>
    <property type="project" value="UniProtKB-KW"/>
</dbReference>
<dbReference type="InterPro" id="IPR015413">
    <property type="entry name" value="Methionyl/Leucyl_tRNA_Synth"/>
</dbReference>
<dbReference type="Proteomes" id="UP001500707">
    <property type="component" value="Unassembled WGS sequence"/>
</dbReference>
<evidence type="ECO:0000256" key="3">
    <source>
        <dbReference type="ARBA" id="ARBA00022840"/>
    </source>
</evidence>
<dbReference type="InterPro" id="IPR014729">
    <property type="entry name" value="Rossmann-like_a/b/a_fold"/>
</dbReference>
<evidence type="ECO:0000256" key="2">
    <source>
        <dbReference type="ARBA" id="ARBA00022741"/>
    </source>
</evidence>
<organism evidence="9 10">
    <name type="scientific">Streptomyces osmaniensis</name>
    <dbReference type="NCBI Taxonomy" id="593134"/>
    <lineage>
        <taxon>Bacteria</taxon>
        <taxon>Bacillati</taxon>
        <taxon>Actinomycetota</taxon>
        <taxon>Actinomycetes</taxon>
        <taxon>Kitasatosporales</taxon>
        <taxon>Streptomycetaceae</taxon>
        <taxon>Streptomyces</taxon>
    </lineage>
</organism>
<keyword evidence="2 7" id="KW-0547">Nucleotide-binding</keyword>
<dbReference type="Gene3D" id="2.20.28.20">
    <property type="entry name" value="Methionyl-tRNA synthetase, Zn-domain"/>
    <property type="match status" value="1"/>
</dbReference>
<evidence type="ECO:0000256" key="6">
    <source>
        <dbReference type="ARBA" id="ARBA00047364"/>
    </source>
</evidence>
<evidence type="ECO:0000313" key="9">
    <source>
        <dbReference type="EMBL" id="GAA3568767.1"/>
    </source>
</evidence>
<keyword evidence="1 7" id="KW-0436">Ligase</keyword>
<dbReference type="Gene3D" id="3.40.50.620">
    <property type="entry name" value="HUPs"/>
    <property type="match status" value="1"/>
</dbReference>
<keyword evidence="5 7" id="KW-0030">Aminoacyl-tRNA synthetase</keyword>
<dbReference type="InterPro" id="IPR029038">
    <property type="entry name" value="MetRS_Zn"/>
</dbReference>
<name>A0ABP6XKW5_9ACTN</name>
<gene>
    <name evidence="9" type="ORF">GCM10022295_58250</name>
</gene>
<sequence length="538" mass="58882">MSGRSRRRAVVVAATPTPNGDLHIGHMAGPYLAGDVYSRYLAADGRDVIYTTCTDDSQTYVTTTARRLGVSAEQLCAESTAKIERSISAMGLAMEGLPPIDDRYRATVLEFFTRLHETDRLRERTVRLPYAQESGRYLYDGLMTGSCPVCLTGSAGGVCEGCGHPNNADELLGARSVLEPDSPVTTREVTILVLPMEEYRERLTSYFAERLGRWRPHAAQLVRELLARPLPEIPVTVPGDWGIAAPFPETPGQILYPWVEAMPAVMYSTWWSADRRGERTEAVDELWRAGSGTELVYFHGFDNVYHWGLLDLVLLMAHGDRYVLPEANISNEFYDLEGEKFSTSRNHLIWSADLLAEVPRDLVRFYLALTAPEFQRTDFSTAALTEVTERRLIGPWNRLAEALNALAPAGAASPLPTSATGRDRAAGIIDRFRLTYELDGFNLGRTAENVVAGLDRLAAAAQEPRVRDEALGAGDLLLQVRALLACAAPLLIDAAAEATAAGVDLALDAEQPEKITPFALPRLPRAARAGAARTEVAA</sequence>
<protein>
    <submittedName>
        <fullName evidence="9">Class I tRNA ligase family protein</fullName>
    </submittedName>
</protein>
<evidence type="ECO:0000256" key="4">
    <source>
        <dbReference type="ARBA" id="ARBA00022917"/>
    </source>
</evidence>
<dbReference type="PROSITE" id="PS00178">
    <property type="entry name" value="AA_TRNA_LIGASE_I"/>
    <property type="match status" value="1"/>
</dbReference>
<comment type="caution">
    <text evidence="9">The sequence shown here is derived from an EMBL/GenBank/DDBJ whole genome shotgun (WGS) entry which is preliminary data.</text>
</comment>
<evidence type="ECO:0000256" key="1">
    <source>
        <dbReference type="ARBA" id="ARBA00022598"/>
    </source>
</evidence>
<proteinExistence type="inferred from homology"/>
<feature type="domain" description="Methionyl/Leucyl tRNA synthetase" evidence="8">
    <location>
        <begin position="10"/>
        <end position="396"/>
    </location>
</feature>
<accession>A0ABP6XKW5</accession>
<dbReference type="PANTHER" id="PTHR45765">
    <property type="entry name" value="METHIONINE--TRNA LIGASE"/>
    <property type="match status" value="1"/>
</dbReference>
<evidence type="ECO:0000313" key="10">
    <source>
        <dbReference type="Proteomes" id="UP001500707"/>
    </source>
</evidence>
<dbReference type="InterPro" id="IPR001412">
    <property type="entry name" value="aa-tRNA-synth_I_CS"/>
</dbReference>